<dbReference type="AlphaFoldDB" id="A0A8C7QLK5"/>
<dbReference type="SMART" id="SM00631">
    <property type="entry name" value="Zn_pept"/>
    <property type="match status" value="2"/>
</dbReference>
<evidence type="ECO:0000259" key="17">
    <source>
        <dbReference type="PROSITE" id="PS52035"/>
    </source>
</evidence>
<keyword evidence="19" id="KW-1185">Reference proteome</keyword>
<feature type="region of interest" description="Disordered" evidence="15">
    <location>
        <begin position="136"/>
        <end position="180"/>
    </location>
</feature>
<dbReference type="GO" id="GO:0004181">
    <property type="term" value="F:metallocarboxypeptidase activity"/>
    <property type="evidence" value="ECO:0007669"/>
    <property type="project" value="UniProtKB-EC"/>
</dbReference>
<dbReference type="CDD" id="cd03870">
    <property type="entry name" value="M14_CPA"/>
    <property type="match status" value="1"/>
</dbReference>
<evidence type="ECO:0000256" key="1">
    <source>
        <dbReference type="ARBA" id="ARBA00001947"/>
    </source>
</evidence>
<comment type="caution">
    <text evidence="14">Lacks conserved residue(s) required for the propagation of feature annotation.</text>
</comment>
<dbReference type="SUPFAM" id="SSF53187">
    <property type="entry name" value="Zn-dependent exopeptidases"/>
    <property type="match status" value="2"/>
</dbReference>
<evidence type="ECO:0000256" key="16">
    <source>
        <dbReference type="SAM" id="SignalP"/>
    </source>
</evidence>
<dbReference type="Ensembl" id="ENSOMYT00000041938.2">
    <property type="protein sequence ID" value="ENSOMYP00000038399.2"/>
    <property type="gene ID" value="ENSOMYG00000017273.2"/>
</dbReference>
<feature type="compositionally biased region" description="Low complexity" evidence="15">
    <location>
        <begin position="158"/>
        <end position="171"/>
    </location>
</feature>
<evidence type="ECO:0000256" key="9">
    <source>
        <dbReference type="ARBA" id="ARBA00022801"/>
    </source>
</evidence>
<comment type="cofactor">
    <cofactor evidence="1">
        <name>Zn(2+)</name>
        <dbReference type="ChEBI" id="CHEBI:29105"/>
    </cofactor>
</comment>
<reference evidence="18" key="2">
    <citation type="submission" date="2025-08" db="UniProtKB">
        <authorList>
            <consortium name="Ensembl"/>
        </authorList>
    </citation>
    <scope>IDENTIFICATION</scope>
</reference>
<comment type="subcellular location">
    <subcellularLocation>
        <location evidence="2">Secreted</location>
    </subcellularLocation>
</comment>
<evidence type="ECO:0000256" key="14">
    <source>
        <dbReference type="PROSITE-ProRule" id="PRU01379"/>
    </source>
</evidence>
<organism evidence="18 19">
    <name type="scientific">Oncorhynchus mykiss</name>
    <name type="common">Rainbow trout</name>
    <name type="synonym">Salmo gairdneri</name>
    <dbReference type="NCBI Taxonomy" id="8022"/>
    <lineage>
        <taxon>Eukaryota</taxon>
        <taxon>Metazoa</taxon>
        <taxon>Chordata</taxon>
        <taxon>Craniata</taxon>
        <taxon>Vertebrata</taxon>
        <taxon>Euteleostomi</taxon>
        <taxon>Actinopterygii</taxon>
        <taxon>Neopterygii</taxon>
        <taxon>Teleostei</taxon>
        <taxon>Protacanthopterygii</taxon>
        <taxon>Salmoniformes</taxon>
        <taxon>Salmonidae</taxon>
        <taxon>Salmoninae</taxon>
        <taxon>Oncorhynchus</taxon>
    </lineage>
</organism>
<dbReference type="Proteomes" id="UP000694395">
    <property type="component" value="Chromosome 2"/>
</dbReference>
<dbReference type="GO" id="GO:0006508">
    <property type="term" value="P:proteolysis"/>
    <property type="evidence" value="ECO:0007669"/>
    <property type="project" value="UniProtKB-KW"/>
</dbReference>
<dbReference type="PRINTS" id="PR00765">
    <property type="entry name" value="CRBOXYPTASEA"/>
</dbReference>
<keyword evidence="12" id="KW-0865">Zymogen</keyword>
<dbReference type="PANTHER" id="PTHR11705:SF94">
    <property type="entry name" value="CARBOXYPEPTIDASE A1"/>
    <property type="match status" value="1"/>
</dbReference>
<dbReference type="InterPro" id="IPR034248">
    <property type="entry name" value="CPA_M14_CPD"/>
</dbReference>
<keyword evidence="13" id="KW-1015">Disulfide bond</keyword>
<evidence type="ECO:0000256" key="2">
    <source>
        <dbReference type="ARBA" id="ARBA00004613"/>
    </source>
</evidence>
<dbReference type="PANTHER" id="PTHR11705">
    <property type="entry name" value="PROTEASE FAMILY M14 CARBOXYPEPTIDASE A,B"/>
    <property type="match status" value="1"/>
</dbReference>
<keyword evidence="11" id="KW-0482">Metalloprotease</keyword>
<keyword evidence="8 16" id="KW-0732">Signal</keyword>
<dbReference type="FunFam" id="3.40.630.10:FF:000084">
    <property type="entry name" value="Carboxypeptidase B2"/>
    <property type="match status" value="1"/>
</dbReference>
<dbReference type="GeneTree" id="ENSGT00940000158082"/>
<evidence type="ECO:0000313" key="19">
    <source>
        <dbReference type="Proteomes" id="UP000694395"/>
    </source>
</evidence>
<dbReference type="PROSITE" id="PS00132">
    <property type="entry name" value="CARBOXYPEPT_ZN_1"/>
    <property type="match status" value="1"/>
</dbReference>
<comment type="similarity">
    <text evidence="3 14">Belongs to the peptidase M14 family.</text>
</comment>
<evidence type="ECO:0000256" key="3">
    <source>
        <dbReference type="ARBA" id="ARBA00005988"/>
    </source>
</evidence>
<feature type="domain" description="Peptidase M14" evidence="17">
    <location>
        <begin position="261"/>
        <end position="554"/>
    </location>
</feature>
<dbReference type="Gene3D" id="3.40.630.10">
    <property type="entry name" value="Zn peptidases"/>
    <property type="match status" value="2"/>
</dbReference>
<reference evidence="18" key="3">
    <citation type="submission" date="2025-09" db="UniProtKB">
        <authorList>
            <consortium name="Ensembl"/>
        </authorList>
    </citation>
    <scope>IDENTIFICATION</scope>
</reference>
<evidence type="ECO:0000256" key="12">
    <source>
        <dbReference type="ARBA" id="ARBA00023145"/>
    </source>
</evidence>
<dbReference type="InterPro" id="IPR000834">
    <property type="entry name" value="Peptidase_M14"/>
</dbReference>
<reference evidence="18" key="1">
    <citation type="submission" date="2020-07" db="EMBL/GenBank/DDBJ databases">
        <title>A long reads based de novo assembly of the rainbow trout Arlee double haploid line genome.</title>
        <authorList>
            <person name="Gao G."/>
            <person name="Palti Y."/>
        </authorList>
    </citation>
    <scope>NUCLEOTIDE SEQUENCE [LARGE SCALE GENOMIC DNA]</scope>
</reference>
<evidence type="ECO:0000313" key="18">
    <source>
        <dbReference type="Ensembl" id="ENSOMYP00000038399.2"/>
    </source>
</evidence>
<feature type="signal peptide" evidence="16">
    <location>
        <begin position="1"/>
        <end position="28"/>
    </location>
</feature>
<dbReference type="InterPro" id="IPR057246">
    <property type="entry name" value="CARBOXYPEPT_ZN_1"/>
</dbReference>
<feature type="active site" description="Proton donor/acceptor" evidence="14">
    <location>
        <position position="520"/>
    </location>
</feature>
<accession>A0A8C7QLK5</accession>
<protein>
    <recommendedName>
        <fullName evidence="17">Peptidase M14 domain-containing protein</fullName>
    </recommendedName>
</protein>
<evidence type="ECO:0000256" key="5">
    <source>
        <dbReference type="ARBA" id="ARBA00022645"/>
    </source>
</evidence>
<dbReference type="GO" id="GO:0008270">
    <property type="term" value="F:zinc ion binding"/>
    <property type="evidence" value="ECO:0007669"/>
    <property type="project" value="InterPro"/>
</dbReference>
<feature type="chain" id="PRO_5035449894" description="Peptidase M14 domain-containing protein" evidence="16">
    <location>
        <begin position="29"/>
        <end position="559"/>
    </location>
</feature>
<keyword evidence="10" id="KW-0862">Zinc</keyword>
<evidence type="ECO:0000256" key="10">
    <source>
        <dbReference type="ARBA" id="ARBA00022833"/>
    </source>
</evidence>
<name>A0A8C7QLK5_ONCMY</name>
<evidence type="ECO:0000256" key="4">
    <source>
        <dbReference type="ARBA" id="ARBA00022525"/>
    </source>
</evidence>
<keyword evidence="7" id="KW-0479">Metal-binding</keyword>
<keyword evidence="6" id="KW-0645">Protease</keyword>
<keyword evidence="9" id="KW-0378">Hydrolase</keyword>
<evidence type="ECO:0000256" key="8">
    <source>
        <dbReference type="ARBA" id="ARBA00022729"/>
    </source>
</evidence>
<evidence type="ECO:0000256" key="15">
    <source>
        <dbReference type="SAM" id="MobiDB-lite"/>
    </source>
</evidence>
<evidence type="ECO:0000256" key="13">
    <source>
        <dbReference type="ARBA" id="ARBA00023157"/>
    </source>
</evidence>
<proteinExistence type="inferred from homology"/>
<dbReference type="SUPFAM" id="SSF54897">
    <property type="entry name" value="Protease propeptides/inhibitors"/>
    <property type="match status" value="1"/>
</dbReference>
<keyword evidence="5" id="KW-0121">Carboxypeptidase</keyword>
<keyword evidence="4" id="KW-0964">Secreted</keyword>
<evidence type="ECO:0000256" key="7">
    <source>
        <dbReference type="ARBA" id="ARBA00022723"/>
    </source>
</evidence>
<evidence type="ECO:0000256" key="11">
    <source>
        <dbReference type="ARBA" id="ARBA00023049"/>
    </source>
</evidence>
<dbReference type="PROSITE" id="PS52035">
    <property type="entry name" value="PEPTIDASE_M14"/>
    <property type="match status" value="2"/>
</dbReference>
<dbReference type="Pfam" id="PF00246">
    <property type="entry name" value="Peptidase_M14"/>
    <property type="match status" value="2"/>
</dbReference>
<evidence type="ECO:0000256" key="6">
    <source>
        <dbReference type="ARBA" id="ARBA00022670"/>
    </source>
</evidence>
<dbReference type="GO" id="GO:0005615">
    <property type="term" value="C:extracellular space"/>
    <property type="evidence" value="ECO:0007669"/>
    <property type="project" value="TreeGrafter"/>
</dbReference>
<dbReference type="FunFam" id="3.30.70.340:FF:000001">
    <property type="entry name" value="Carboxypeptidase A5"/>
    <property type="match status" value="1"/>
</dbReference>
<sequence length="559" mass="63050">AYVNNRKLTVTTSLCLCLFLYLSHQIYSFQDMLVAENPNLVSKIVIGQSYQGRTLNVLKFSTGGTNRPGIWLDTGIHSREWITQASGTWFAKKIVTDYGRDAALTAILDKMDIFLEIVTNPDGYYYTHNSNRMWRKTRKPNPGSSCVGTDPNRNWDAGFGEPGSSGSPCSETYRGPEAHSESEVKSILDVWMEPIDLSTPVDIRVPFTSLQTVKAFLETEDIPYSVMIKDLQVMLDEEKEQRLSAARATEPRTTDDYNYTNYHNGDEIYSFQDMLVAENPKLVSKIVIGQSYEGRPLNVLKFSTGGTNRRGIWINTGIHSREWITQASGTWFAKKIVTDYGHDAPLTAILDNMDIFLEIVTNPDGYNYSHKTNRMWRKTRKPNPGSSCDGTDLNRNWDAGFGTAGSSGNPCDQTYRGPKAHSESEVKSIMDFVKSHGNLKAFIDIHSYSQRLMYPYGYTATTCNDQRELHDLARKAITGLASLYGTSFRYGSVMTTIYRASGISIDWSYNQGIKYSYTFELRDTGRYGFILPANQIIPTAKEAWLALMAIMEHTKDNTN</sequence>
<dbReference type="FunFam" id="3.40.630.10:FF:000132">
    <property type="entry name" value="Carboxypeptidase A1"/>
    <property type="match status" value="1"/>
</dbReference>
<feature type="domain" description="Peptidase M14" evidence="17">
    <location>
        <begin position="19"/>
        <end position="256"/>
    </location>
</feature>